<dbReference type="AlphaFoldDB" id="A0A8H6TK64"/>
<dbReference type="EMBL" id="JACAZE010000005">
    <property type="protein sequence ID" value="KAF7317200.1"/>
    <property type="molecule type" value="Genomic_DNA"/>
</dbReference>
<evidence type="ECO:0000313" key="2">
    <source>
        <dbReference type="Proteomes" id="UP000613580"/>
    </source>
</evidence>
<sequence length="350" mass="37502">MREGELKGSTRLKCRMSDLLMSLLLRATFALLFIRDVSALLTPTSFTSSGKPHYTVPPGTRIARSSSTIDVFAANGTLLYTFDATAAPASGPTRRQDHAIHSAQAFFACGNASTQISSLNTSFVVPPAPETFDSQVFFLGPAVAGYNATTGEVLGTMQAALQYGGTGYQGGSFWSLFAFFDVPAVTLSTSITTTVKRTDTGLNPRTSAQSPINISPGTRLSASILYDPVGVTYPYLPPEPNRYWYQPVFDGFELTNTLTLEVSFDIDPTPVRALVLVQEEGVVNGTMYPPGKLVFEDVGLVLNYTEMTGGETGTEDIEWSVDVDLATQLAVNVLVDGAQGAQIEVVFPDS</sequence>
<comment type="caution">
    <text evidence="1">The sequence shown here is derived from an EMBL/GenBank/DDBJ whole genome shotgun (WGS) entry which is preliminary data.</text>
</comment>
<evidence type="ECO:0000313" key="1">
    <source>
        <dbReference type="EMBL" id="KAF7317200.1"/>
    </source>
</evidence>
<keyword evidence="2" id="KW-1185">Reference proteome</keyword>
<organism evidence="1 2">
    <name type="scientific">Mycena chlorophos</name>
    <name type="common">Agaric fungus</name>
    <name type="synonym">Agaricus chlorophos</name>
    <dbReference type="NCBI Taxonomy" id="658473"/>
    <lineage>
        <taxon>Eukaryota</taxon>
        <taxon>Fungi</taxon>
        <taxon>Dikarya</taxon>
        <taxon>Basidiomycota</taxon>
        <taxon>Agaricomycotina</taxon>
        <taxon>Agaricomycetes</taxon>
        <taxon>Agaricomycetidae</taxon>
        <taxon>Agaricales</taxon>
        <taxon>Marasmiineae</taxon>
        <taxon>Mycenaceae</taxon>
        <taxon>Mycena</taxon>
    </lineage>
</organism>
<accession>A0A8H6TK64</accession>
<name>A0A8H6TK64_MYCCL</name>
<protein>
    <submittedName>
        <fullName evidence="1">Uncharacterized protein</fullName>
    </submittedName>
</protein>
<gene>
    <name evidence="1" type="ORF">HMN09_00454900</name>
</gene>
<dbReference type="Proteomes" id="UP000613580">
    <property type="component" value="Unassembled WGS sequence"/>
</dbReference>
<reference evidence="1" key="1">
    <citation type="submission" date="2020-05" db="EMBL/GenBank/DDBJ databases">
        <title>Mycena genomes resolve the evolution of fungal bioluminescence.</title>
        <authorList>
            <person name="Tsai I.J."/>
        </authorList>
    </citation>
    <scope>NUCLEOTIDE SEQUENCE</scope>
    <source>
        <strain evidence="1">110903Hualien_Pintung</strain>
    </source>
</reference>
<proteinExistence type="predicted"/>